<dbReference type="AlphaFoldDB" id="A0A3M7QDP7"/>
<dbReference type="EMBL" id="REGN01006558">
    <property type="protein sequence ID" value="RNA09055.1"/>
    <property type="molecule type" value="Genomic_DNA"/>
</dbReference>
<evidence type="ECO:0000256" key="1">
    <source>
        <dbReference type="SAM" id="SignalP"/>
    </source>
</evidence>
<name>A0A3M7QDP7_BRAPC</name>
<proteinExistence type="predicted"/>
<feature type="chain" id="PRO_5018026287" evidence="1">
    <location>
        <begin position="18"/>
        <end position="71"/>
    </location>
</feature>
<evidence type="ECO:0000313" key="2">
    <source>
        <dbReference type="EMBL" id="RNA09055.1"/>
    </source>
</evidence>
<accession>A0A3M7QDP7</accession>
<gene>
    <name evidence="2" type="ORF">BpHYR1_008559</name>
</gene>
<reference evidence="2 3" key="1">
    <citation type="journal article" date="2018" name="Sci. Rep.">
        <title>Genomic signatures of local adaptation to the degree of environmental predictability in rotifers.</title>
        <authorList>
            <person name="Franch-Gras L."/>
            <person name="Hahn C."/>
            <person name="Garcia-Roger E.M."/>
            <person name="Carmona M.J."/>
            <person name="Serra M."/>
            <person name="Gomez A."/>
        </authorList>
    </citation>
    <scope>NUCLEOTIDE SEQUENCE [LARGE SCALE GENOMIC DNA]</scope>
    <source>
        <strain evidence="2">HYR1</strain>
    </source>
</reference>
<feature type="non-terminal residue" evidence="2">
    <location>
        <position position="71"/>
    </location>
</feature>
<dbReference type="Proteomes" id="UP000276133">
    <property type="component" value="Unassembled WGS sequence"/>
</dbReference>
<evidence type="ECO:0000313" key="3">
    <source>
        <dbReference type="Proteomes" id="UP000276133"/>
    </source>
</evidence>
<keyword evidence="3" id="KW-1185">Reference proteome</keyword>
<sequence length="71" mass="8370">MDFISILLFFLKNFITSLNTSSSWDLDFNISRHNGYLERYKEYLCVSMSYAFRSASNSESLSLMHHQDSIF</sequence>
<feature type="signal peptide" evidence="1">
    <location>
        <begin position="1"/>
        <end position="17"/>
    </location>
</feature>
<keyword evidence="1" id="KW-0732">Signal</keyword>
<protein>
    <submittedName>
        <fullName evidence="2">Uncharacterized protein</fullName>
    </submittedName>
</protein>
<comment type="caution">
    <text evidence="2">The sequence shown here is derived from an EMBL/GenBank/DDBJ whole genome shotgun (WGS) entry which is preliminary data.</text>
</comment>
<organism evidence="2 3">
    <name type="scientific">Brachionus plicatilis</name>
    <name type="common">Marine rotifer</name>
    <name type="synonym">Brachionus muelleri</name>
    <dbReference type="NCBI Taxonomy" id="10195"/>
    <lineage>
        <taxon>Eukaryota</taxon>
        <taxon>Metazoa</taxon>
        <taxon>Spiralia</taxon>
        <taxon>Gnathifera</taxon>
        <taxon>Rotifera</taxon>
        <taxon>Eurotatoria</taxon>
        <taxon>Monogononta</taxon>
        <taxon>Pseudotrocha</taxon>
        <taxon>Ploima</taxon>
        <taxon>Brachionidae</taxon>
        <taxon>Brachionus</taxon>
    </lineage>
</organism>